<dbReference type="EMBL" id="VTFH01000007">
    <property type="protein sequence ID" value="KAA8557241.1"/>
    <property type="molecule type" value="Genomic_DNA"/>
</dbReference>
<organism evidence="1 2">
    <name type="scientific">Pseudomonas extremaustralis</name>
    <dbReference type="NCBI Taxonomy" id="359110"/>
    <lineage>
        <taxon>Bacteria</taxon>
        <taxon>Pseudomonadati</taxon>
        <taxon>Pseudomonadota</taxon>
        <taxon>Gammaproteobacteria</taxon>
        <taxon>Pseudomonadales</taxon>
        <taxon>Pseudomonadaceae</taxon>
        <taxon>Pseudomonas</taxon>
    </lineage>
</organism>
<name>A0A5M9IKN1_9PSED</name>
<dbReference type="Proteomes" id="UP000323425">
    <property type="component" value="Unassembled WGS sequence"/>
</dbReference>
<accession>A0A5M9IKN1</accession>
<protein>
    <submittedName>
        <fullName evidence="1">Uncharacterized protein</fullName>
    </submittedName>
</protein>
<reference evidence="1 2" key="1">
    <citation type="journal article" date="2018" name="Plant Biotechnol. Rep.">
        <title>Diversity and antifungal activity of endophytic bacteria associated with Panax ginseng seedlings.</title>
        <authorList>
            <person name="Park J.M."/>
            <person name="Hong C.E."/>
            <person name="Jo S.H."/>
        </authorList>
    </citation>
    <scope>NUCLEOTIDE SEQUENCE [LARGE SCALE GENOMIC DNA]</scope>
    <source>
        <strain evidence="1 2">PgKB38</strain>
    </source>
</reference>
<sequence length="114" mass="12355">MLAIQALQVFKEYPPGHAVHHQVVHHQQQALGAIGQLGEYRAQQRAMLQVQATLGPFAEGQEFAGILYALVPQQARARCVMARDPAIGLLAETQAQHIVMPGDGLQGCRQPLGL</sequence>
<dbReference type="AlphaFoldDB" id="A0A5M9IKN1"/>
<evidence type="ECO:0000313" key="1">
    <source>
        <dbReference type="EMBL" id="KAA8557241.1"/>
    </source>
</evidence>
<comment type="caution">
    <text evidence="1">The sequence shown here is derived from an EMBL/GenBank/DDBJ whole genome shotgun (WGS) entry which is preliminary data.</text>
</comment>
<evidence type="ECO:0000313" key="2">
    <source>
        <dbReference type="Proteomes" id="UP000323425"/>
    </source>
</evidence>
<proteinExistence type="predicted"/>
<gene>
    <name evidence="1" type="ORF">FX985_06443</name>
</gene>